<accession>A0A9P4HI20</accession>
<feature type="non-terminal residue" evidence="2">
    <location>
        <position position="1"/>
    </location>
</feature>
<evidence type="ECO:0000313" key="2">
    <source>
        <dbReference type="EMBL" id="KAF2035606.1"/>
    </source>
</evidence>
<dbReference type="AlphaFoldDB" id="A0A9P4HI20"/>
<sequence length="260" mass="29960">YLEDCDHFQFVVLMTYDCIAHNDLIRKDFLRMPMPNMDQNIAAQAPPFFFVLQHDSKAAKAEREAIKLYHNLRENVYWLQKENVTVSESLEYPYLQLYCRKALLSDPICDHLDSVRRGYPDALYNYLDCRVGSEYAEAENLFARGLVNRKHWAKLFCPGEVLVTFESGQPVAYICEAFPEQLEGALQVRCWTWEFDGKFFRMTTDLYIHWPSETEVAAVIDLRADLLSVSPVSCQSKNSAKLAVGATTTDLIDCQEILES</sequence>
<keyword evidence="3" id="KW-1185">Reference proteome</keyword>
<comment type="caution">
    <text evidence="2">The sequence shown here is derived from an EMBL/GenBank/DDBJ whole genome shotgun (WGS) entry which is preliminary data.</text>
</comment>
<evidence type="ECO:0000259" key="1">
    <source>
        <dbReference type="Pfam" id="PF22942"/>
    </source>
</evidence>
<evidence type="ECO:0000313" key="3">
    <source>
        <dbReference type="Proteomes" id="UP000799777"/>
    </source>
</evidence>
<dbReference type="Pfam" id="PF22942">
    <property type="entry name" value="DUF7025"/>
    <property type="match status" value="1"/>
</dbReference>
<reference evidence="2" key="1">
    <citation type="journal article" date="2020" name="Stud. Mycol.">
        <title>101 Dothideomycetes genomes: a test case for predicting lifestyles and emergence of pathogens.</title>
        <authorList>
            <person name="Haridas S."/>
            <person name="Albert R."/>
            <person name="Binder M."/>
            <person name="Bloem J."/>
            <person name="Labutti K."/>
            <person name="Salamov A."/>
            <person name="Andreopoulos B."/>
            <person name="Baker S."/>
            <person name="Barry K."/>
            <person name="Bills G."/>
            <person name="Bluhm B."/>
            <person name="Cannon C."/>
            <person name="Castanera R."/>
            <person name="Culley D."/>
            <person name="Daum C."/>
            <person name="Ezra D."/>
            <person name="Gonzalez J."/>
            <person name="Henrissat B."/>
            <person name="Kuo A."/>
            <person name="Liang C."/>
            <person name="Lipzen A."/>
            <person name="Lutzoni F."/>
            <person name="Magnuson J."/>
            <person name="Mondo S."/>
            <person name="Nolan M."/>
            <person name="Ohm R."/>
            <person name="Pangilinan J."/>
            <person name="Park H.-J."/>
            <person name="Ramirez L."/>
            <person name="Alfaro M."/>
            <person name="Sun H."/>
            <person name="Tritt A."/>
            <person name="Yoshinaga Y."/>
            <person name="Zwiers L.-H."/>
            <person name="Turgeon B."/>
            <person name="Goodwin S."/>
            <person name="Spatafora J."/>
            <person name="Crous P."/>
            <person name="Grigoriev I."/>
        </authorList>
    </citation>
    <scope>NUCLEOTIDE SEQUENCE</scope>
    <source>
        <strain evidence="2">CBS 110217</strain>
    </source>
</reference>
<protein>
    <recommendedName>
        <fullName evidence="1">DUF7025 domain-containing protein</fullName>
    </recommendedName>
</protein>
<proteinExistence type="predicted"/>
<gene>
    <name evidence="2" type="ORF">EK21DRAFT_54239</name>
</gene>
<organism evidence="2 3">
    <name type="scientific">Setomelanomma holmii</name>
    <dbReference type="NCBI Taxonomy" id="210430"/>
    <lineage>
        <taxon>Eukaryota</taxon>
        <taxon>Fungi</taxon>
        <taxon>Dikarya</taxon>
        <taxon>Ascomycota</taxon>
        <taxon>Pezizomycotina</taxon>
        <taxon>Dothideomycetes</taxon>
        <taxon>Pleosporomycetidae</taxon>
        <taxon>Pleosporales</taxon>
        <taxon>Pleosporineae</taxon>
        <taxon>Phaeosphaeriaceae</taxon>
        <taxon>Setomelanomma</taxon>
    </lineage>
</organism>
<dbReference type="OrthoDB" id="3797272at2759"/>
<dbReference type="InterPro" id="IPR054289">
    <property type="entry name" value="DUF7025"/>
</dbReference>
<name>A0A9P4HI20_9PLEO</name>
<feature type="domain" description="DUF7025" evidence="1">
    <location>
        <begin position="138"/>
        <end position="204"/>
    </location>
</feature>
<dbReference type="Proteomes" id="UP000799777">
    <property type="component" value="Unassembled WGS sequence"/>
</dbReference>
<dbReference type="EMBL" id="ML978157">
    <property type="protein sequence ID" value="KAF2035606.1"/>
    <property type="molecule type" value="Genomic_DNA"/>
</dbReference>